<keyword evidence="3" id="KW-1185">Reference proteome</keyword>
<dbReference type="PANTHER" id="PTHR40254:SF1">
    <property type="entry name" value="BLR0577 PROTEIN"/>
    <property type="match status" value="1"/>
</dbReference>
<dbReference type="InterPro" id="IPR038732">
    <property type="entry name" value="HpyO/CreE_NAD-binding"/>
</dbReference>
<dbReference type="AlphaFoldDB" id="A0A918WLN9"/>
<protein>
    <submittedName>
        <fullName evidence="2">FAD/NAD(P) binding domain-containing protein</fullName>
    </submittedName>
</protein>
<reference evidence="2" key="2">
    <citation type="submission" date="2020-09" db="EMBL/GenBank/DDBJ databases">
        <authorList>
            <person name="Sun Q."/>
            <person name="Kim S."/>
        </authorList>
    </citation>
    <scope>NUCLEOTIDE SEQUENCE</scope>
    <source>
        <strain evidence="2">KCTC 23310</strain>
    </source>
</reference>
<dbReference type="InterPro" id="IPR036188">
    <property type="entry name" value="FAD/NAD-bd_sf"/>
</dbReference>
<gene>
    <name evidence="2" type="ORF">GCM10007315_16890</name>
</gene>
<evidence type="ECO:0000259" key="1">
    <source>
        <dbReference type="Pfam" id="PF13454"/>
    </source>
</evidence>
<accession>A0A918WLN9</accession>
<sequence length="540" mass="58003">MPQRIAIVGTGPTGIYTLKALADLGLARAVTLFEGGPQAGRGMPYAPGQNTPEMLANIGSIEIPPLGQSYLDWLEGAGAGRLADYGLGPEVVDERAFLPRLLLGDWFADELAGLVQATGARVLTGAEVVDVKPGAGEVRLVWRQDGALHEAEFDRVVLATGHVWPEQDQAAVGRFTSPWPAMALGDVGAETVGILGSSLSAIDAALALACAQGRFERVKGELDYIGDPGSEGLRMVMLSRNGLLPEADFWCPLPYEPLVVCTDEALAKARGLGSKGLLDRVFALMKAEITLADPGFAARRYLGKARVEDFPALVFGRRKKMDAFDWAEANLAETLANHKAQKVVGWRYAILRLHEEVGALLPAMTAADRTRFERFLKPVFTDNYAAVPPLSIERLLALHRAGRLRVLAMGENYRLRPASSGVTLACKAGRFRFSVFVDARGQGKRGQGQWPFPTMRAMLGRGAGPMDLDGAFRPKGMGRVHVLALPWLLERNPFVQGIGASRDLAARVAAAVAVENAMIPAEGPGSLGLWAKQRAGSRWA</sequence>
<dbReference type="EMBL" id="BMYJ01000004">
    <property type="protein sequence ID" value="GHC54579.1"/>
    <property type="molecule type" value="Genomic_DNA"/>
</dbReference>
<dbReference type="InterPro" id="IPR052189">
    <property type="entry name" value="L-asp_N-monooxygenase_NS-form"/>
</dbReference>
<proteinExistence type="predicted"/>
<dbReference type="PANTHER" id="PTHR40254">
    <property type="entry name" value="BLR0577 PROTEIN"/>
    <property type="match status" value="1"/>
</dbReference>
<reference evidence="2" key="1">
    <citation type="journal article" date="2014" name="Int. J. Syst. Evol. Microbiol.">
        <title>Complete genome sequence of Corynebacterium casei LMG S-19264T (=DSM 44701T), isolated from a smear-ripened cheese.</title>
        <authorList>
            <consortium name="US DOE Joint Genome Institute (JGI-PGF)"/>
            <person name="Walter F."/>
            <person name="Albersmeier A."/>
            <person name="Kalinowski J."/>
            <person name="Ruckert C."/>
        </authorList>
    </citation>
    <scope>NUCLEOTIDE SEQUENCE</scope>
    <source>
        <strain evidence="2">KCTC 23310</strain>
    </source>
</reference>
<evidence type="ECO:0000313" key="3">
    <source>
        <dbReference type="Proteomes" id="UP000638981"/>
    </source>
</evidence>
<dbReference type="Pfam" id="PF13454">
    <property type="entry name" value="NAD_binding_9"/>
    <property type="match status" value="1"/>
</dbReference>
<evidence type="ECO:0000313" key="2">
    <source>
        <dbReference type="EMBL" id="GHC54579.1"/>
    </source>
</evidence>
<dbReference type="RefSeq" id="WP_189411189.1">
    <property type="nucleotide sequence ID" value="NZ_BMYJ01000004.1"/>
</dbReference>
<comment type="caution">
    <text evidence="2">The sequence shown here is derived from an EMBL/GenBank/DDBJ whole genome shotgun (WGS) entry which is preliminary data.</text>
</comment>
<feature type="domain" description="FAD-dependent urate hydroxylase HpyO/Asp monooxygenase CreE-like FAD/NAD(P)-binding" evidence="1">
    <location>
        <begin position="6"/>
        <end position="162"/>
    </location>
</feature>
<dbReference type="Proteomes" id="UP000638981">
    <property type="component" value="Unassembled WGS sequence"/>
</dbReference>
<organism evidence="2 3">
    <name type="scientific">Neogemmobacter tilapiae</name>
    <dbReference type="NCBI Taxonomy" id="875041"/>
    <lineage>
        <taxon>Bacteria</taxon>
        <taxon>Pseudomonadati</taxon>
        <taxon>Pseudomonadota</taxon>
        <taxon>Alphaproteobacteria</taxon>
        <taxon>Rhodobacterales</taxon>
        <taxon>Paracoccaceae</taxon>
        <taxon>Neogemmobacter</taxon>
    </lineage>
</organism>
<name>A0A918WLN9_9RHOB</name>
<dbReference type="SUPFAM" id="SSF51905">
    <property type="entry name" value="FAD/NAD(P)-binding domain"/>
    <property type="match status" value="1"/>
</dbReference>
<dbReference type="Gene3D" id="3.50.50.60">
    <property type="entry name" value="FAD/NAD(P)-binding domain"/>
    <property type="match status" value="1"/>
</dbReference>